<accession>A0ABU3BJS4</accession>
<proteinExistence type="predicted"/>
<reference evidence="2 3" key="1">
    <citation type="submission" date="2023-09" db="EMBL/GenBank/DDBJ databases">
        <authorList>
            <person name="Rey-Velasco X."/>
        </authorList>
    </citation>
    <scope>NUCLEOTIDE SEQUENCE [LARGE SCALE GENOMIC DNA]</scope>
    <source>
        <strain evidence="2 3">P007</strain>
    </source>
</reference>
<sequence length="247" mass="27781">MKRIITTFIFCLSLTIGISQTAGQVANYGAAGSSANASVGQLNTILGSIQDSNKKLSFIEGDVQGSPYTNQIFLPTQLYYGDENMGNMFYRYNAFNEEIEIKQTNLESEGIKSLGRDKKISIIVNGLPMSFITFIDKKGTTQNGYLTKLSEGKYALYRRTDVKYTEGQKAQNSFVKAIPARFSKFTEYYLGIEGVNRIDELELRNRKLIKLVPEDKKEALKAYLKENNIRINNEASVIKVLDFLNKG</sequence>
<feature type="chain" id="PRO_5045135508" description="DUF4476 domain-containing protein" evidence="1">
    <location>
        <begin position="22"/>
        <end position="247"/>
    </location>
</feature>
<dbReference type="RefSeq" id="WP_311385970.1">
    <property type="nucleotide sequence ID" value="NZ_JAVRHU010000003.1"/>
</dbReference>
<name>A0ABU3BJS4_9FLAO</name>
<organism evidence="2 3">
    <name type="scientific">Croceitalea vernalis</name>
    <dbReference type="NCBI Taxonomy" id="3075599"/>
    <lineage>
        <taxon>Bacteria</taxon>
        <taxon>Pseudomonadati</taxon>
        <taxon>Bacteroidota</taxon>
        <taxon>Flavobacteriia</taxon>
        <taxon>Flavobacteriales</taxon>
        <taxon>Flavobacteriaceae</taxon>
        <taxon>Croceitalea</taxon>
    </lineage>
</organism>
<evidence type="ECO:0000313" key="2">
    <source>
        <dbReference type="EMBL" id="MDT0622406.1"/>
    </source>
</evidence>
<keyword evidence="3" id="KW-1185">Reference proteome</keyword>
<evidence type="ECO:0000313" key="3">
    <source>
        <dbReference type="Proteomes" id="UP001250662"/>
    </source>
</evidence>
<protein>
    <recommendedName>
        <fullName evidence="4">DUF4476 domain-containing protein</fullName>
    </recommendedName>
</protein>
<dbReference type="EMBL" id="JAVRHU010000003">
    <property type="protein sequence ID" value="MDT0622406.1"/>
    <property type="molecule type" value="Genomic_DNA"/>
</dbReference>
<dbReference type="Proteomes" id="UP001250662">
    <property type="component" value="Unassembled WGS sequence"/>
</dbReference>
<gene>
    <name evidence="2" type="ORF">RM520_12275</name>
</gene>
<keyword evidence="1" id="KW-0732">Signal</keyword>
<feature type="signal peptide" evidence="1">
    <location>
        <begin position="1"/>
        <end position="21"/>
    </location>
</feature>
<evidence type="ECO:0008006" key="4">
    <source>
        <dbReference type="Google" id="ProtNLM"/>
    </source>
</evidence>
<evidence type="ECO:0000256" key="1">
    <source>
        <dbReference type="SAM" id="SignalP"/>
    </source>
</evidence>
<comment type="caution">
    <text evidence="2">The sequence shown here is derived from an EMBL/GenBank/DDBJ whole genome shotgun (WGS) entry which is preliminary data.</text>
</comment>